<proteinExistence type="inferred from homology"/>
<dbReference type="InterPro" id="IPR017585">
    <property type="entry name" value="SAF_FlgA"/>
</dbReference>
<dbReference type="CDD" id="cd11614">
    <property type="entry name" value="SAF_CpaB_FlgA_like"/>
    <property type="match status" value="1"/>
</dbReference>
<sequence>MLIFTPSLNASSTNENAPTSAIYQAVEQDFQTQVENQAIARKWGKYTLDFQIRVPSSAEHLPPCPNTLTISGADSKTLPVGTLKRSVSCLSTSVDWRINVTIKAELSLKLVVTNTGIRRQQTITANDLRLEWRTLNKDQEFFTQLSQATGKQTLRRIRSSQILDPRQLESPPLVEKGNQVVIKASKNGFAATTQGVALEEGALGQQIEIKNTSSGKEIKAVVTGLNQVETQF</sequence>
<keyword evidence="3" id="KW-0966">Cell projection</keyword>
<gene>
    <name evidence="3" type="ORF">GCM10007938_01690</name>
</gene>
<reference evidence="4" key="1">
    <citation type="journal article" date="2019" name="Int. J. Syst. Evol. Microbiol.">
        <title>The Global Catalogue of Microorganisms (GCM) 10K type strain sequencing project: providing services to taxonomists for standard genome sequencing and annotation.</title>
        <authorList>
            <consortium name="The Broad Institute Genomics Platform"/>
            <consortium name="The Broad Institute Genome Sequencing Center for Infectious Disease"/>
            <person name="Wu L."/>
            <person name="Ma J."/>
        </authorList>
    </citation>
    <scope>NUCLEOTIDE SEQUENCE [LARGE SCALE GENOMIC DNA]</scope>
    <source>
        <strain evidence="4">NBRC 108723</strain>
    </source>
</reference>
<keyword evidence="3" id="KW-0969">Cilium</keyword>
<dbReference type="InterPro" id="IPR039246">
    <property type="entry name" value="Flagellar_FlgA"/>
</dbReference>
<organism evidence="3 4">
    <name type="scientific">Vibrio zhanjiangensis</name>
    <dbReference type="NCBI Taxonomy" id="1046128"/>
    <lineage>
        <taxon>Bacteria</taxon>
        <taxon>Pseudomonadati</taxon>
        <taxon>Pseudomonadota</taxon>
        <taxon>Gammaproteobacteria</taxon>
        <taxon>Vibrionales</taxon>
        <taxon>Vibrionaceae</taxon>
        <taxon>Vibrio</taxon>
    </lineage>
</organism>
<dbReference type="PANTHER" id="PTHR36307">
    <property type="entry name" value="FLAGELLA BASAL BODY P-RING FORMATION PROTEIN FLGA"/>
    <property type="match status" value="1"/>
</dbReference>
<comment type="similarity">
    <text evidence="1">Belongs to the FlgA family.</text>
</comment>
<evidence type="ECO:0000259" key="2">
    <source>
        <dbReference type="Pfam" id="PF13144"/>
    </source>
</evidence>
<accession>A0ABQ6ETB0</accession>
<keyword evidence="1" id="KW-1005">Bacterial flagellum biogenesis</keyword>
<keyword evidence="1" id="KW-0574">Periplasm</keyword>
<name>A0ABQ6ETB0_9VIBR</name>
<dbReference type="EMBL" id="BSPW01000004">
    <property type="protein sequence ID" value="GLT16393.1"/>
    <property type="molecule type" value="Genomic_DNA"/>
</dbReference>
<feature type="domain" description="Flagella basal body P-ring formation protein FlgA SAF" evidence="2">
    <location>
        <begin position="109"/>
        <end position="229"/>
    </location>
</feature>
<evidence type="ECO:0000313" key="3">
    <source>
        <dbReference type="EMBL" id="GLT16393.1"/>
    </source>
</evidence>
<dbReference type="Proteomes" id="UP001157138">
    <property type="component" value="Unassembled WGS sequence"/>
</dbReference>
<evidence type="ECO:0000313" key="4">
    <source>
        <dbReference type="Proteomes" id="UP001157138"/>
    </source>
</evidence>
<comment type="caution">
    <text evidence="3">The sequence shown here is derived from an EMBL/GenBank/DDBJ whole genome shotgun (WGS) entry which is preliminary data.</text>
</comment>
<comment type="function">
    <text evidence="1">Involved in the assembly process of the P-ring formation. It may associate with FlgF on the rod constituting a structure essential for the P-ring assembly or may act as a modulator protein for the P-ring assembly.</text>
</comment>
<dbReference type="Pfam" id="PF13144">
    <property type="entry name" value="ChapFlgA"/>
    <property type="match status" value="1"/>
</dbReference>
<keyword evidence="4" id="KW-1185">Reference proteome</keyword>
<dbReference type="Gene3D" id="3.90.1210.10">
    <property type="entry name" value="Antifreeze-like/N-acetylneuraminic acid synthase C-terminal domain"/>
    <property type="match status" value="1"/>
</dbReference>
<protein>
    <recommendedName>
        <fullName evidence="1">Flagella basal body P-ring formation protein FlgA</fullName>
    </recommendedName>
</protein>
<dbReference type="NCBIfam" id="TIGR03170">
    <property type="entry name" value="flgA_cterm"/>
    <property type="match status" value="1"/>
</dbReference>
<evidence type="ECO:0000256" key="1">
    <source>
        <dbReference type="RuleBase" id="RU362063"/>
    </source>
</evidence>
<dbReference type="PANTHER" id="PTHR36307:SF1">
    <property type="entry name" value="FLAGELLA BASAL BODY P-RING FORMATION PROTEIN FLGA"/>
    <property type="match status" value="1"/>
</dbReference>
<comment type="subcellular location">
    <subcellularLocation>
        <location evidence="1">Periplasm</location>
    </subcellularLocation>
</comment>
<dbReference type="Gene3D" id="2.30.30.760">
    <property type="match status" value="1"/>
</dbReference>
<keyword evidence="3" id="KW-0282">Flagellum</keyword>